<accession>A0A5J5B0B4</accession>
<dbReference type="AlphaFoldDB" id="A0A5J5B0B4"/>
<dbReference type="OrthoDB" id="5544992at2759"/>
<feature type="domain" description="Retrotransposon Copia-like N-terminal" evidence="3">
    <location>
        <begin position="25"/>
        <end position="71"/>
    </location>
</feature>
<evidence type="ECO:0000313" key="5">
    <source>
        <dbReference type="Proteomes" id="UP000325577"/>
    </source>
</evidence>
<evidence type="ECO:0008006" key="6">
    <source>
        <dbReference type="Google" id="ProtNLM"/>
    </source>
</evidence>
<proteinExistence type="predicted"/>
<evidence type="ECO:0000256" key="1">
    <source>
        <dbReference type="SAM" id="MobiDB-lite"/>
    </source>
</evidence>
<dbReference type="EMBL" id="CM018040">
    <property type="protein sequence ID" value="KAA8535616.1"/>
    <property type="molecule type" value="Genomic_DNA"/>
</dbReference>
<feature type="domain" description="Retrotransposon gag" evidence="2">
    <location>
        <begin position="112"/>
        <end position="195"/>
    </location>
</feature>
<evidence type="ECO:0000259" key="3">
    <source>
        <dbReference type="Pfam" id="PF14244"/>
    </source>
</evidence>
<evidence type="ECO:0000313" key="4">
    <source>
        <dbReference type="EMBL" id="KAA8535616.1"/>
    </source>
</evidence>
<dbReference type="Pfam" id="PF14244">
    <property type="entry name" value="Retrotran_gag_3"/>
    <property type="match status" value="1"/>
</dbReference>
<dbReference type="InterPro" id="IPR029472">
    <property type="entry name" value="Copia-like_N"/>
</dbReference>
<protein>
    <recommendedName>
        <fullName evidence="6">Retrotransposon Copia-like N-terminal domain-containing protein</fullName>
    </recommendedName>
</protein>
<gene>
    <name evidence="4" type="ORF">F0562_030619</name>
</gene>
<feature type="region of interest" description="Disordered" evidence="1">
    <location>
        <begin position="289"/>
        <end position="308"/>
    </location>
</feature>
<dbReference type="PANTHER" id="PTHR37610">
    <property type="entry name" value="CCHC-TYPE DOMAIN-CONTAINING PROTEIN"/>
    <property type="match status" value="1"/>
</dbReference>
<dbReference type="Pfam" id="PF03732">
    <property type="entry name" value="Retrotrans_gag"/>
    <property type="match status" value="1"/>
</dbReference>
<keyword evidence="5" id="KW-1185">Reference proteome</keyword>
<dbReference type="InterPro" id="IPR005162">
    <property type="entry name" value="Retrotrans_gag_dom"/>
</dbReference>
<sequence length="367" mass="40865">MADNGKDGDKSTSFVVLGDDPFAIHYSDNPTVVFVSPPLNRDNYGSWLRTITMALRAKNKIGFVDGSIQQPRQDKVTEVSQWERCNDLVGSWILNSVFDEIRSIILYADTARAIWTDLSKPFSQSNAPKIYQLKQSISSLKQDDLSILDYFTKLKSLWDELNSLYAFQPFTCESGKIFSECLQQDRVMEFLQGLHDRFAAIRSQILLIEPFSSAAKMRDGHSKKRCFKIIGYPPKRSDFSSFSSKSGNKVAPSVITQEQYDKLLAMLSSSNINPSFYLAVHDNGNFDFSSHPSPPVPNGHVDTLNNSAPGNLDVVDDDPLPITEPALAHAPVPLRRRQPPYLADYLYSSATHGASSLPSDSSLKGTP</sequence>
<name>A0A5J5B0B4_9ASTE</name>
<dbReference type="PANTHER" id="PTHR37610:SF97">
    <property type="entry name" value="RETROTRANSPOSON GAG DOMAIN-CONTAINING PROTEIN"/>
    <property type="match status" value="1"/>
</dbReference>
<evidence type="ECO:0000259" key="2">
    <source>
        <dbReference type="Pfam" id="PF03732"/>
    </source>
</evidence>
<reference evidence="4 5" key="1">
    <citation type="submission" date="2019-09" db="EMBL/GenBank/DDBJ databases">
        <title>A chromosome-level genome assembly of the Chinese tupelo Nyssa sinensis.</title>
        <authorList>
            <person name="Yang X."/>
            <person name="Kang M."/>
            <person name="Yang Y."/>
            <person name="Xiong H."/>
            <person name="Wang M."/>
            <person name="Zhang Z."/>
            <person name="Wang Z."/>
            <person name="Wu H."/>
            <person name="Ma T."/>
            <person name="Liu J."/>
            <person name="Xi Z."/>
        </authorList>
    </citation>
    <scope>NUCLEOTIDE SEQUENCE [LARGE SCALE GENOMIC DNA]</scope>
    <source>
        <strain evidence="4">J267</strain>
        <tissue evidence="4">Leaf</tissue>
    </source>
</reference>
<organism evidence="4 5">
    <name type="scientific">Nyssa sinensis</name>
    <dbReference type="NCBI Taxonomy" id="561372"/>
    <lineage>
        <taxon>Eukaryota</taxon>
        <taxon>Viridiplantae</taxon>
        <taxon>Streptophyta</taxon>
        <taxon>Embryophyta</taxon>
        <taxon>Tracheophyta</taxon>
        <taxon>Spermatophyta</taxon>
        <taxon>Magnoliopsida</taxon>
        <taxon>eudicotyledons</taxon>
        <taxon>Gunneridae</taxon>
        <taxon>Pentapetalae</taxon>
        <taxon>asterids</taxon>
        <taxon>Cornales</taxon>
        <taxon>Nyssaceae</taxon>
        <taxon>Nyssa</taxon>
    </lineage>
</organism>
<dbReference type="Proteomes" id="UP000325577">
    <property type="component" value="Linkage Group LG17"/>
</dbReference>